<dbReference type="Proteomes" id="UP000224567">
    <property type="component" value="Unassembled WGS sequence"/>
</dbReference>
<name>A0A2G2XC58_CAPBA</name>
<organism evidence="1 2">
    <name type="scientific">Capsicum baccatum</name>
    <name type="common">Peruvian pepper</name>
    <dbReference type="NCBI Taxonomy" id="33114"/>
    <lineage>
        <taxon>Eukaryota</taxon>
        <taxon>Viridiplantae</taxon>
        <taxon>Streptophyta</taxon>
        <taxon>Embryophyta</taxon>
        <taxon>Tracheophyta</taxon>
        <taxon>Spermatophyta</taxon>
        <taxon>Magnoliopsida</taxon>
        <taxon>eudicotyledons</taxon>
        <taxon>Gunneridae</taxon>
        <taxon>Pentapetalae</taxon>
        <taxon>asterids</taxon>
        <taxon>lamiids</taxon>
        <taxon>Solanales</taxon>
        <taxon>Solanaceae</taxon>
        <taxon>Solanoideae</taxon>
        <taxon>Capsiceae</taxon>
        <taxon>Capsicum</taxon>
    </lineage>
</organism>
<dbReference type="EMBL" id="MLFT02000002">
    <property type="protein sequence ID" value="PHT55067.1"/>
    <property type="molecule type" value="Genomic_DNA"/>
</dbReference>
<comment type="caution">
    <text evidence="1">The sequence shown here is derived from an EMBL/GenBank/DDBJ whole genome shotgun (WGS) entry which is preliminary data.</text>
</comment>
<evidence type="ECO:0000313" key="1">
    <source>
        <dbReference type="EMBL" id="PHT55067.1"/>
    </source>
</evidence>
<proteinExistence type="predicted"/>
<sequence length="142" mass="16144">MPRLEDLRFQKLSVEPAPISIRAGPIDIPIIKSYTGLPSGLTEWTETEEQLRISVSQSRDSNPNYAFPDHTRFLDSLGESRESRFVGKYFNRTALKAEERYHISPDEASRLTGEKLGTKSFHAVAMFSFSTPAIRPIRLLFL</sequence>
<evidence type="ECO:0000313" key="2">
    <source>
        <dbReference type="Proteomes" id="UP000224567"/>
    </source>
</evidence>
<gene>
    <name evidence="1" type="ORF">CQW23_03553</name>
</gene>
<reference evidence="2" key="2">
    <citation type="journal article" date="2017" name="J. Anim. Genet.">
        <title>Multiple reference genome sequences of hot pepper reveal the massive evolution of plant disease resistance genes by retroduplication.</title>
        <authorList>
            <person name="Kim S."/>
            <person name="Park J."/>
            <person name="Yeom S.-I."/>
            <person name="Kim Y.-M."/>
            <person name="Seo E."/>
            <person name="Kim K.-T."/>
            <person name="Kim M.-S."/>
            <person name="Lee J.M."/>
            <person name="Cheong K."/>
            <person name="Shin H.-S."/>
            <person name="Kim S.-B."/>
            <person name="Han K."/>
            <person name="Lee J."/>
            <person name="Park M."/>
            <person name="Lee H.-A."/>
            <person name="Lee H.-Y."/>
            <person name="Lee Y."/>
            <person name="Oh S."/>
            <person name="Lee J.H."/>
            <person name="Choi E."/>
            <person name="Choi E."/>
            <person name="Lee S.E."/>
            <person name="Jeon J."/>
            <person name="Kim H."/>
            <person name="Choi G."/>
            <person name="Song H."/>
            <person name="Lee J."/>
            <person name="Lee S.-C."/>
            <person name="Kwon J.-K."/>
            <person name="Lee H.-Y."/>
            <person name="Koo N."/>
            <person name="Hong Y."/>
            <person name="Kim R.W."/>
            <person name="Kang W.-H."/>
            <person name="Huh J.H."/>
            <person name="Kang B.-C."/>
            <person name="Yang T.-J."/>
            <person name="Lee Y.-H."/>
            <person name="Bennetzen J.L."/>
            <person name="Choi D."/>
        </authorList>
    </citation>
    <scope>NUCLEOTIDE SEQUENCE [LARGE SCALE GENOMIC DNA]</scope>
    <source>
        <strain evidence="2">cv. PBC81</strain>
    </source>
</reference>
<protein>
    <submittedName>
        <fullName evidence="1">Uncharacterized protein</fullName>
    </submittedName>
</protein>
<reference evidence="1 2" key="1">
    <citation type="journal article" date="2017" name="Genome Biol.">
        <title>New reference genome sequences of hot pepper reveal the massive evolution of plant disease-resistance genes by retroduplication.</title>
        <authorList>
            <person name="Kim S."/>
            <person name="Park J."/>
            <person name="Yeom S.I."/>
            <person name="Kim Y.M."/>
            <person name="Seo E."/>
            <person name="Kim K.T."/>
            <person name="Kim M.S."/>
            <person name="Lee J.M."/>
            <person name="Cheong K."/>
            <person name="Shin H.S."/>
            <person name="Kim S.B."/>
            <person name="Han K."/>
            <person name="Lee J."/>
            <person name="Park M."/>
            <person name="Lee H.A."/>
            <person name="Lee H.Y."/>
            <person name="Lee Y."/>
            <person name="Oh S."/>
            <person name="Lee J.H."/>
            <person name="Choi E."/>
            <person name="Choi E."/>
            <person name="Lee S.E."/>
            <person name="Jeon J."/>
            <person name="Kim H."/>
            <person name="Choi G."/>
            <person name="Song H."/>
            <person name="Lee J."/>
            <person name="Lee S.C."/>
            <person name="Kwon J.K."/>
            <person name="Lee H.Y."/>
            <person name="Koo N."/>
            <person name="Hong Y."/>
            <person name="Kim R.W."/>
            <person name="Kang W.H."/>
            <person name="Huh J.H."/>
            <person name="Kang B.C."/>
            <person name="Yang T.J."/>
            <person name="Lee Y.H."/>
            <person name="Bennetzen J.L."/>
            <person name="Choi D."/>
        </authorList>
    </citation>
    <scope>NUCLEOTIDE SEQUENCE [LARGE SCALE GENOMIC DNA]</scope>
    <source>
        <strain evidence="2">cv. PBC81</strain>
    </source>
</reference>
<dbReference type="AlphaFoldDB" id="A0A2G2XC58"/>
<keyword evidence="2" id="KW-1185">Reference proteome</keyword>
<accession>A0A2G2XC58</accession>